<evidence type="ECO:0000259" key="1">
    <source>
        <dbReference type="Pfam" id="PF07238"/>
    </source>
</evidence>
<accession>A0A1M6I0L6</accession>
<dbReference type="Proteomes" id="UP000184171">
    <property type="component" value="Unassembled WGS sequence"/>
</dbReference>
<protein>
    <submittedName>
        <fullName evidence="2">PilZ domain-containing protein</fullName>
    </submittedName>
</protein>
<dbReference type="Gene3D" id="2.40.10.220">
    <property type="entry name" value="predicted glycosyltransferase like domains"/>
    <property type="match status" value="1"/>
</dbReference>
<dbReference type="InterPro" id="IPR009875">
    <property type="entry name" value="PilZ_domain"/>
</dbReference>
<organism evidence="2 3">
    <name type="scientific">Malonomonas rubra DSM 5091</name>
    <dbReference type="NCBI Taxonomy" id="1122189"/>
    <lineage>
        <taxon>Bacteria</taxon>
        <taxon>Pseudomonadati</taxon>
        <taxon>Thermodesulfobacteriota</taxon>
        <taxon>Desulfuromonadia</taxon>
        <taxon>Desulfuromonadales</taxon>
        <taxon>Geopsychrobacteraceae</taxon>
        <taxon>Malonomonas</taxon>
    </lineage>
</organism>
<keyword evidence="3" id="KW-1185">Reference proteome</keyword>
<name>A0A1M6I0L6_MALRU</name>
<sequence>MNVRTIVAAADPEIRKLYQQQVSSLGADCDTAASLHEMFEQMKEIPYNGLLIDLPTLVKANQVEKAQCHELLRLFPTLRLRWDQSSQKLLCLLYGSHPTDNMSLKLFIDEHCQSFTARRIRRFQRMRLHYNVLLASDEDFRDDDVERSTSIDISEGGCSLITGRDRPLESNVWLRFIEFEDQTPIQASICSRIPWGTAMKIPSIGVSFTTISEAQLEQIRHPGKAIYEKKLKS</sequence>
<dbReference type="GO" id="GO:0035438">
    <property type="term" value="F:cyclic-di-GMP binding"/>
    <property type="evidence" value="ECO:0007669"/>
    <property type="project" value="InterPro"/>
</dbReference>
<dbReference type="AlphaFoldDB" id="A0A1M6I0L6"/>
<feature type="domain" description="PilZ" evidence="1">
    <location>
        <begin position="121"/>
        <end position="220"/>
    </location>
</feature>
<dbReference type="OrthoDB" id="5454592at2"/>
<dbReference type="RefSeq" id="WP_072908364.1">
    <property type="nucleotide sequence ID" value="NZ_FQZT01000006.1"/>
</dbReference>
<reference evidence="2 3" key="1">
    <citation type="submission" date="2016-11" db="EMBL/GenBank/DDBJ databases">
        <authorList>
            <person name="Jaros S."/>
            <person name="Januszkiewicz K."/>
            <person name="Wedrychowicz H."/>
        </authorList>
    </citation>
    <scope>NUCLEOTIDE SEQUENCE [LARGE SCALE GENOMIC DNA]</scope>
    <source>
        <strain evidence="2 3">DSM 5091</strain>
    </source>
</reference>
<evidence type="ECO:0000313" key="3">
    <source>
        <dbReference type="Proteomes" id="UP000184171"/>
    </source>
</evidence>
<evidence type="ECO:0000313" key="2">
    <source>
        <dbReference type="EMBL" id="SHJ28036.1"/>
    </source>
</evidence>
<dbReference type="EMBL" id="FQZT01000006">
    <property type="protein sequence ID" value="SHJ28036.1"/>
    <property type="molecule type" value="Genomic_DNA"/>
</dbReference>
<proteinExistence type="predicted"/>
<dbReference type="Pfam" id="PF07238">
    <property type="entry name" value="PilZ"/>
    <property type="match status" value="1"/>
</dbReference>
<gene>
    <name evidence="2" type="ORF">SAMN02745165_01960</name>
</gene>